<protein>
    <submittedName>
        <fullName evidence="2">Putative ovule protein</fullName>
    </submittedName>
</protein>
<sequence>MAEKAGKTAGVEAEGNRSREKVCKRCKQIYDSASNNSNSCRFHPSFFVCRRHDDQKRYHLSVLALYFLFFCLIVSFTDQNLISFIY</sequence>
<organism evidence="2">
    <name type="scientific">Solanum chacoense</name>
    <name type="common">Chaco potato</name>
    <dbReference type="NCBI Taxonomy" id="4108"/>
    <lineage>
        <taxon>Eukaryota</taxon>
        <taxon>Viridiplantae</taxon>
        <taxon>Streptophyta</taxon>
        <taxon>Embryophyta</taxon>
        <taxon>Tracheophyta</taxon>
        <taxon>Spermatophyta</taxon>
        <taxon>Magnoliopsida</taxon>
        <taxon>eudicotyledons</taxon>
        <taxon>Gunneridae</taxon>
        <taxon>Pentapetalae</taxon>
        <taxon>asterids</taxon>
        <taxon>lamiids</taxon>
        <taxon>Solanales</taxon>
        <taxon>Solanaceae</taxon>
        <taxon>Solanoideae</taxon>
        <taxon>Solaneae</taxon>
        <taxon>Solanum</taxon>
    </lineage>
</organism>
<dbReference type="AlphaFoldDB" id="A0A0V0GKB6"/>
<dbReference type="PANTHER" id="PTHR35106">
    <property type="entry name" value="BNAA07G25190D PROTEIN"/>
    <property type="match status" value="1"/>
</dbReference>
<reference evidence="2" key="1">
    <citation type="submission" date="2015-12" db="EMBL/GenBank/DDBJ databases">
        <title>Gene expression during late stages of embryo sac development: a critical building block for successful pollen-pistil interactions.</title>
        <authorList>
            <person name="Liu Y."/>
            <person name="Joly V."/>
            <person name="Sabar M."/>
            <person name="Matton D.P."/>
        </authorList>
    </citation>
    <scope>NUCLEOTIDE SEQUENCE</scope>
</reference>
<evidence type="ECO:0000256" key="1">
    <source>
        <dbReference type="SAM" id="Phobius"/>
    </source>
</evidence>
<keyword evidence="1" id="KW-0812">Transmembrane</keyword>
<keyword evidence="1" id="KW-1133">Transmembrane helix</keyword>
<keyword evidence="1" id="KW-0472">Membrane</keyword>
<dbReference type="EMBL" id="GEDG01036572">
    <property type="protein sequence ID" value="JAP08628.1"/>
    <property type="molecule type" value="Transcribed_RNA"/>
</dbReference>
<evidence type="ECO:0000313" key="2">
    <source>
        <dbReference type="EMBL" id="JAP08628.1"/>
    </source>
</evidence>
<proteinExistence type="predicted"/>
<dbReference type="PANTHER" id="PTHR35106:SF1">
    <property type="entry name" value="CHORD DOMAIN-CONTAINING PROTEIN"/>
    <property type="match status" value="1"/>
</dbReference>
<name>A0A0V0GKB6_SOLCH</name>
<accession>A0A0V0GKB6</accession>
<feature type="transmembrane region" description="Helical" evidence="1">
    <location>
        <begin position="60"/>
        <end position="77"/>
    </location>
</feature>